<feature type="compositionally biased region" description="Polar residues" evidence="1">
    <location>
        <begin position="129"/>
        <end position="149"/>
    </location>
</feature>
<proteinExistence type="predicted"/>
<name>A0A9P6EU44_9AGAR</name>
<feature type="non-terminal residue" evidence="2">
    <location>
        <position position="1"/>
    </location>
</feature>
<dbReference type="AlphaFoldDB" id="A0A9P6EU44"/>
<feature type="region of interest" description="Disordered" evidence="1">
    <location>
        <begin position="118"/>
        <end position="186"/>
    </location>
</feature>
<keyword evidence="3" id="KW-1185">Reference proteome</keyword>
<evidence type="ECO:0000256" key="1">
    <source>
        <dbReference type="SAM" id="MobiDB-lite"/>
    </source>
</evidence>
<evidence type="ECO:0000313" key="3">
    <source>
        <dbReference type="Proteomes" id="UP000807306"/>
    </source>
</evidence>
<protein>
    <submittedName>
        <fullName evidence="2">Uncharacterized protein</fullName>
    </submittedName>
</protein>
<reference evidence="2" key="1">
    <citation type="submission" date="2020-11" db="EMBL/GenBank/DDBJ databases">
        <authorList>
            <consortium name="DOE Joint Genome Institute"/>
            <person name="Ahrendt S."/>
            <person name="Riley R."/>
            <person name="Andreopoulos W."/>
            <person name="Labutti K."/>
            <person name="Pangilinan J."/>
            <person name="Ruiz-Duenas F.J."/>
            <person name="Barrasa J.M."/>
            <person name="Sanchez-Garcia M."/>
            <person name="Camarero S."/>
            <person name="Miyauchi S."/>
            <person name="Serrano A."/>
            <person name="Linde D."/>
            <person name="Babiker R."/>
            <person name="Drula E."/>
            <person name="Ayuso-Fernandez I."/>
            <person name="Pacheco R."/>
            <person name="Padilla G."/>
            <person name="Ferreira P."/>
            <person name="Barriuso J."/>
            <person name="Kellner H."/>
            <person name="Castanera R."/>
            <person name="Alfaro M."/>
            <person name="Ramirez L."/>
            <person name="Pisabarro A.G."/>
            <person name="Kuo A."/>
            <person name="Tritt A."/>
            <person name="Lipzen A."/>
            <person name="He G."/>
            <person name="Yan M."/>
            <person name="Ng V."/>
            <person name="Cullen D."/>
            <person name="Martin F."/>
            <person name="Rosso M.-N."/>
            <person name="Henrissat B."/>
            <person name="Hibbett D."/>
            <person name="Martinez A.T."/>
            <person name="Grigoriev I.V."/>
        </authorList>
    </citation>
    <scope>NUCLEOTIDE SEQUENCE</scope>
    <source>
        <strain evidence="2">CBS 506.95</strain>
    </source>
</reference>
<evidence type="ECO:0000313" key="2">
    <source>
        <dbReference type="EMBL" id="KAF9534714.1"/>
    </source>
</evidence>
<dbReference type="OrthoDB" id="3366194at2759"/>
<organism evidence="2 3">
    <name type="scientific">Crepidotus variabilis</name>
    <dbReference type="NCBI Taxonomy" id="179855"/>
    <lineage>
        <taxon>Eukaryota</taxon>
        <taxon>Fungi</taxon>
        <taxon>Dikarya</taxon>
        <taxon>Basidiomycota</taxon>
        <taxon>Agaricomycotina</taxon>
        <taxon>Agaricomycetes</taxon>
        <taxon>Agaricomycetidae</taxon>
        <taxon>Agaricales</taxon>
        <taxon>Agaricineae</taxon>
        <taxon>Crepidotaceae</taxon>
        <taxon>Crepidotus</taxon>
    </lineage>
</organism>
<gene>
    <name evidence="2" type="ORF">CPB83DRAFT_211061</name>
</gene>
<dbReference type="EMBL" id="MU157825">
    <property type="protein sequence ID" value="KAF9534714.1"/>
    <property type="molecule type" value="Genomic_DNA"/>
</dbReference>
<dbReference type="Proteomes" id="UP000807306">
    <property type="component" value="Unassembled WGS sequence"/>
</dbReference>
<sequence length="186" mass="20882">TLSANITSQQTLTFDQLLQESELPLPGPEYYEARRKLWLTPRPSPPTPPSVASDARERLEEILSQPNAVYNREVWNNGLEKVWKGLSSGGKLKTRLPMNMIIKIVHASWLRDRTWPAGMRAPSSDDDQPQTTTGTNEIAPIASTSSIQADPSDLSEELRPMPTIATSELLELPSPRKINNRHYRGR</sequence>
<accession>A0A9P6EU44</accession>
<comment type="caution">
    <text evidence="2">The sequence shown here is derived from an EMBL/GenBank/DDBJ whole genome shotgun (WGS) entry which is preliminary data.</text>
</comment>